<protein>
    <recommendedName>
        <fullName evidence="4">O-antigen ligase domain-containing protein</fullName>
    </recommendedName>
</protein>
<feature type="transmembrane region" description="Helical" evidence="1">
    <location>
        <begin position="16"/>
        <end position="34"/>
    </location>
</feature>
<proteinExistence type="predicted"/>
<organism evidence="2 3">
    <name type="scientific">Amphritea pacifica</name>
    <dbReference type="NCBI Taxonomy" id="2811233"/>
    <lineage>
        <taxon>Bacteria</taxon>
        <taxon>Pseudomonadati</taxon>
        <taxon>Pseudomonadota</taxon>
        <taxon>Gammaproteobacteria</taxon>
        <taxon>Oceanospirillales</taxon>
        <taxon>Oceanospirillaceae</taxon>
        <taxon>Amphritea</taxon>
    </lineage>
</organism>
<keyword evidence="1" id="KW-1133">Transmembrane helix</keyword>
<feature type="transmembrane region" description="Helical" evidence="1">
    <location>
        <begin position="46"/>
        <end position="66"/>
    </location>
</feature>
<dbReference type="RefSeq" id="WP_205213571.1">
    <property type="nucleotide sequence ID" value="NZ_JAFFZP010000013.1"/>
</dbReference>
<evidence type="ECO:0000313" key="3">
    <source>
        <dbReference type="Proteomes" id="UP000760472"/>
    </source>
</evidence>
<feature type="transmembrane region" description="Helical" evidence="1">
    <location>
        <begin position="170"/>
        <end position="194"/>
    </location>
</feature>
<comment type="caution">
    <text evidence="2">The sequence shown here is derived from an EMBL/GenBank/DDBJ whole genome shotgun (WGS) entry which is preliminary data.</text>
</comment>
<evidence type="ECO:0008006" key="4">
    <source>
        <dbReference type="Google" id="ProtNLM"/>
    </source>
</evidence>
<evidence type="ECO:0000313" key="2">
    <source>
        <dbReference type="EMBL" id="MBN0987764.1"/>
    </source>
</evidence>
<keyword evidence="1" id="KW-0472">Membrane</keyword>
<feature type="transmembrane region" description="Helical" evidence="1">
    <location>
        <begin position="105"/>
        <end position="123"/>
    </location>
</feature>
<feature type="transmembrane region" description="Helical" evidence="1">
    <location>
        <begin position="135"/>
        <end position="158"/>
    </location>
</feature>
<dbReference type="Proteomes" id="UP000760472">
    <property type="component" value="Unassembled WGS sequence"/>
</dbReference>
<feature type="transmembrane region" description="Helical" evidence="1">
    <location>
        <begin position="348"/>
        <end position="370"/>
    </location>
</feature>
<keyword evidence="3" id="KW-1185">Reference proteome</keyword>
<feature type="transmembrane region" description="Helical" evidence="1">
    <location>
        <begin position="278"/>
        <end position="295"/>
    </location>
</feature>
<reference evidence="2 3" key="1">
    <citation type="submission" date="2021-02" db="EMBL/GenBank/DDBJ databases">
        <title>A novel species of genus Amphritea isolated from a fishpond in China.</title>
        <authorList>
            <person name="Lu H."/>
        </authorList>
    </citation>
    <scope>NUCLEOTIDE SEQUENCE [LARGE SCALE GENOMIC DNA]</scope>
    <source>
        <strain evidence="2 3">RP18W</strain>
    </source>
</reference>
<feature type="transmembrane region" description="Helical" evidence="1">
    <location>
        <begin position="78"/>
        <end position="99"/>
    </location>
</feature>
<feature type="transmembrane region" description="Helical" evidence="1">
    <location>
        <begin position="315"/>
        <end position="336"/>
    </location>
</feature>
<keyword evidence="1" id="KW-0812">Transmembrane</keyword>
<evidence type="ECO:0000256" key="1">
    <source>
        <dbReference type="SAM" id="Phobius"/>
    </source>
</evidence>
<accession>A0ABS2W7U1</accession>
<dbReference type="EMBL" id="JAFFZP010000013">
    <property type="protein sequence ID" value="MBN0987764.1"/>
    <property type="molecule type" value="Genomic_DNA"/>
</dbReference>
<gene>
    <name evidence="2" type="ORF">JW498_10345</name>
</gene>
<feature type="transmembrane region" description="Helical" evidence="1">
    <location>
        <begin position="376"/>
        <end position="394"/>
    </location>
</feature>
<feature type="transmembrane region" description="Helical" evidence="1">
    <location>
        <begin position="237"/>
        <end position="257"/>
    </location>
</feature>
<feature type="transmembrane region" description="Helical" evidence="1">
    <location>
        <begin position="206"/>
        <end position="225"/>
    </location>
</feature>
<name>A0ABS2W7U1_9GAMM</name>
<sequence length="402" mass="46249">MLLINTDVKAKSSRDIVFCYLVLLFLVVALLYILDPSDTSWGAEDVAFLKYFPVIIAALALSLVFFSNHSFTFEWPSLFNLIFFFAVVGGGVYTVLDGYSLKESFLGRGASIIAFFLGGRVLFHDFERFFIKFSYLVVLVGFLCGIGVAFWAGGFHFIDRPHIYHEEVFIFYAAFIASNYIFGKVSGFLFFLFFTICSILTFKNTGFLIALMIVVHFLYFFYRSYTGVYVSIFKRFFLFFVLVSFLLVVYWFFLNFSNLLPSGSPEVRLKTYEARLDMFFDYLWFGQFFYGSPLVELSTRFGSIEIPSHSDILDVLAFGGVIGFYFFIMPLLIFFLRFFSFDFNSEKNVVNLIVDLSASVVGSIFVIMLVNPVLNQPKISVIFWFCLGVGLAYTRKNIRNNF</sequence>